<accession>A0ABY4T8W2</accession>
<feature type="domain" description="Dermonecrotic toxin N-terminal" evidence="2">
    <location>
        <begin position="201"/>
        <end position="351"/>
    </location>
</feature>
<feature type="region of interest" description="Disordered" evidence="1">
    <location>
        <begin position="1365"/>
        <end position="1387"/>
    </location>
</feature>
<evidence type="ECO:0000256" key="1">
    <source>
        <dbReference type="SAM" id="MobiDB-lite"/>
    </source>
</evidence>
<dbReference type="Pfam" id="PF20178">
    <property type="entry name" value="ToxA_N"/>
    <property type="match status" value="1"/>
</dbReference>
<organism evidence="3 4">
    <name type="scientific">Luteibacter flocculans</name>
    <dbReference type="NCBI Taxonomy" id="2780091"/>
    <lineage>
        <taxon>Bacteria</taxon>
        <taxon>Pseudomonadati</taxon>
        <taxon>Pseudomonadota</taxon>
        <taxon>Gammaproteobacteria</taxon>
        <taxon>Lysobacterales</taxon>
        <taxon>Rhodanobacteraceae</taxon>
        <taxon>Luteibacter</taxon>
    </lineage>
</organism>
<dbReference type="InterPro" id="IPR046673">
    <property type="entry name" value="ToxA_N"/>
</dbReference>
<dbReference type="EMBL" id="CP063231">
    <property type="protein sequence ID" value="URL59319.1"/>
    <property type="molecule type" value="Genomic_DNA"/>
</dbReference>
<gene>
    <name evidence="3" type="ORF">IM816_04190</name>
</gene>
<sequence length="1387" mass="151925">MHQTPVAPQFDTAADLDLFQQMSMKARATPLPEARRIAKALIEETLRLDGDLYVVAHFASAADRARGVPDRALLLTDALMEAFPDHSRHSFFAGLADAVGGVLNGGAKSPSIVQFLENTWNSESVGDLFKKVGLLLWSRLGPVYFYNTFLAEGNVIDTVSEDARSLDDAFGIFRVGGFTAEHEAPLQLSQLVEQFGKPSTFAELPFVRRLDDAIDDYWQSNRADWPVLARYAFVQQAREARAMGHLTDAQYRSVMQGAAPHVPLEGPISLAALQSAPPEGPVIVRRFDINGYAATDLIRFVAPDGSEVMYVPGGDPAFVTARSERDLRRWAGAQANAQDTLDALLSHFSIYDGQDGLYREGVKQGLERLRSEGGQGGKMADHVSAPIVGDVFDDMRKQVEQRLRADAETQASTAWEAWRATINRALIAAQPLGYIPRIAVPIQLITGVVSAAIGIEQSINGRTFEQRKAGAEQVATTIITAVPFGAAFGGMVRGGSPRFRAPQRVNGQIGYPLSPIVPPGWRTTLTNRLYLRRDGLPSRWVASDARRLVEKLPSGAVERADGVFMHGNRRFITLPVWGRGLRTVPIVADSEGYRIRLDDDSAGPLVERKADGTWQIAFNERNYLDGSILAELVSPEITTDPMALNSAAGVLWQWGSSEAALAEAHLANPDASSANPLLTLALGHGVIETLARRLRHPSGTSWSAREVALLAPSLARMADTPLALYRPDASFELGVRPDGTAFTRQNVPADALHLQRRKDGYAVLADPRRPGVPGAYTSVFSAMAEMPSFADERRSMTAAQREADFRMQMADAIEARSTRPELQRMHRLWIDPTLPSRRQGQVLKRISRLRHALMDRHEGLTEDQQRWLRRAAEDQGDRAPENVADDPSALIRLLPTVVKAESALLPEGLAHLVVNEPAVIAHGNATADAWIFEGRHYVRLRHLDGQTQVVETSMDGGGYREILRPGDAPDRASGRFVVERDGLWYPETELADGFAPVDPAEYVGLLAAITEKLPEAMRDDLDSMARIVDTVPGPLVRFVRRGLASVDVSADGGLVLTVRHSGLGDWMHYFTHVDMQGRPVPSASSHATELGMSVLRQDDKRLVMTVPRSTNPAEARSLSAINWSTYQRLLQAESPVSSFMARGVGDRHVSTLVNTRRLRGMLREDAHIAVVGATPDHVMTLVMPVNADSLSVAGSGPESGRLIADLPADTIIFDEMFRVRAYATDYARQVRERALAWQASGIKMKRFDPAGPEIEESPVTFAERVLSSPVSANLWSPANDPISEVHYVAYMRNRYATHAPVVRAGVDWLQTRAARRDYMSYFAPPFDVFPDGQLPPSHDVHAQRMHDLTDLAVTVEFSAVGAPGAPTSSLGELVSDRPKEPVRAAGG</sequence>
<name>A0ABY4T8W2_9GAMM</name>
<dbReference type="Proteomes" id="UP001056681">
    <property type="component" value="Chromosome"/>
</dbReference>
<protein>
    <recommendedName>
        <fullName evidence="2">Dermonecrotic toxin N-terminal domain-containing protein</fullName>
    </recommendedName>
</protein>
<proteinExistence type="predicted"/>
<evidence type="ECO:0000313" key="4">
    <source>
        <dbReference type="Proteomes" id="UP001056681"/>
    </source>
</evidence>
<evidence type="ECO:0000313" key="3">
    <source>
        <dbReference type="EMBL" id="URL59319.1"/>
    </source>
</evidence>
<evidence type="ECO:0000259" key="2">
    <source>
        <dbReference type="Pfam" id="PF20178"/>
    </source>
</evidence>
<keyword evidence="4" id="KW-1185">Reference proteome</keyword>
<dbReference type="RefSeq" id="WP_250339893.1">
    <property type="nucleotide sequence ID" value="NZ_CP063231.1"/>
</dbReference>
<feature type="compositionally biased region" description="Basic and acidic residues" evidence="1">
    <location>
        <begin position="1374"/>
        <end position="1387"/>
    </location>
</feature>
<reference evidence="3" key="1">
    <citation type="submission" date="2020-10" db="EMBL/GenBank/DDBJ databases">
        <title>Whole-genome sequence of Luteibacter sp. EIF3.</title>
        <authorList>
            <person name="Friedrich I."/>
            <person name="Hertel R."/>
            <person name="Daniel R."/>
        </authorList>
    </citation>
    <scope>NUCLEOTIDE SEQUENCE</scope>
    <source>
        <strain evidence="3">EIF3</strain>
    </source>
</reference>